<feature type="transmembrane region" description="Helical" evidence="1">
    <location>
        <begin position="209"/>
        <end position="232"/>
    </location>
</feature>
<organism evidence="2 3">
    <name type="scientific">Rhizophagus clarus</name>
    <dbReference type="NCBI Taxonomy" id="94130"/>
    <lineage>
        <taxon>Eukaryota</taxon>
        <taxon>Fungi</taxon>
        <taxon>Fungi incertae sedis</taxon>
        <taxon>Mucoromycota</taxon>
        <taxon>Glomeromycotina</taxon>
        <taxon>Glomeromycetes</taxon>
        <taxon>Glomerales</taxon>
        <taxon>Glomeraceae</taxon>
        <taxon>Rhizophagus</taxon>
    </lineage>
</organism>
<dbReference type="OrthoDB" id="2434437at2759"/>
<dbReference type="EMBL" id="BLAL01000215">
    <property type="protein sequence ID" value="GES92323.1"/>
    <property type="molecule type" value="Genomic_DNA"/>
</dbReference>
<keyword evidence="1" id="KW-0472">Membrane</keyword>
<dbReference type="Proteomes" id="UP000615446">
    <property type="component" value="Unassembled WGS sequence"/>
</dbReference>
<keyword evidence="1" id="KW-1133">Transmembrane helix</keyword>
<feature type="transmembrane region" description="Helical" evidence="1">
    <location>
        <begin position="140"/>
        <end position="160"/>
    </location>
</feature>
<feature type="transmembrane region" description="Helical" evidence="1">
    <location>
        <begin position="83"/>
        <end position="101"/>
    </location>
</feature>
<evidence type="ECO:0000313" key="2">
    <source>
        <dbReference type="EMBL" id="GES92323.1"/>
    </source>
</evidence>
<reference evidence="2" key="1">
    <citation type="submission" date="2019-10" db="EMBL/GenBank/DDBJ databases">
        <title>Conservation and host-specific expression of non-tandemly repeated heterogenous ribosome RNA gene in arbuscular mycorrhizal fungi.</title>
        <authorList>
            <person name="Maeda T."/>
            <person name="Kobayashi Y."/>
            <person name="Nakagawa T."/>
            <person name="Ezawa T."/>
            <person name="Yamaguchi K."/>
            <person name="Bino T."/>
            <person name="Nishimoto Y."/>
            <person name="Shigenobu S."/>
            <person name="Kawaguchi M."/>
        </authorList>
    </citation>
    <scope>NUCLEOTIDE SEQUENCE</scope>
    <source>
        <strain evidence="2">HR1</strain>
    </source>
</reference>
<evidence type="ECO:0000313" key="3">
    <source>
        <dbReference type="Proteomes" id="UP000615446"/>
    </source>
</evidence>
<protein>
    <submittedName>
        <fullName evidence="2">Uncharacterized protein</fullName>
    </submittedName>
</protein>
<feature type="transmembrane region" description="Helical" evidence="1">
    <location>
        <begin position="244"/>
        <end position="262"/>
    </location>
</feature>
<dbReference type="AlphaFoldDB" id="A0A8H3LW57"/>
<accession>A0A8H3LW57</accession>
<feature type="transmembrane region" description="Helical" evidence="1">
    <location>
        <begin position="180"/>
        <end position="203"/>
    </location>
</feature>
<proteinExistence type="predicted"/>
<comment type="caution">
    <text evidence="2">The sequence shown here is derived from an EMBL/GenBank/DDBJ whole genome shotgun (WGS) entry which is preliminary data.</text>
</comment>
<evidence type="ECO:0000256" key="1">
    <source>
        <dbReference type="SAM" id="Phobius"/>
    </source>
</evidence>
<feature type="transmembrane region" description="Helical" evidence="1">
    <location>
        <begin position="45"/>
        <end position="63"/>
    </location>
</feature>
<feature type="transmembrane region" description="Helical" evidence="1">
    <location>
        <begin position="113"/>
        <end position="134"/>
    </location>
</feature>
<feature type="transmembrane region" description="Helical" evidence="1">
    <location>
        <begin position="268"/>
        <end position="285"/>
    </location>
</feature>
<keyword evidence="1" id="KW-0812">Transmembrane</keyword>
<gene>
    <name evidence="2" type="ORF">RCL2_001910800</name>
</gene>
<name>A0A8H3LW57_9GLOM</name>
<sequence length="381" mass="45042">MNSYQEVIFFPFKQQMQRFHSSTFESIRFRNDCIIKRKTNYKQNLLNFIIWNFVFFSFFPFVSASIAPYVDKSYDSHEDLYDALLNTFFPIFFVILLNVSGKPGSIKNVLLPLLDDVLYNIVTWVIPLVVSFSYDDLMSIKIFSTVNMYLHVFCAIYAIIKWERVTKDNSNNLNNHYQDLIFFFLIFFPVIVIPVFWIIIIITEHVFDLISIIFLTLFGLCLVSFIVVALYMVDVMDMAYLPRILLIIIFFYVPNILQTLLITLNWPINFYFVKACIFILVLSLTRNVSYYDKVPKDFLATSTTLVQCTIRFTLKDRDMNKTYKMTDDIDEMNTKIDEMRTKIDTQEQTQKAMQMTIDEIQKTISMKISMDEIKDQLNEIV</sequence>